<reference evidence="4 5" key="1">
    <citation type="submission" date="2019-08" db="EMBL/GenBank/DDBJ databases">
        <title>Bioinformatics analysis of the strain L3 and L5.</title>
        <authorList>
            <person name="Li X."/>
        </authorList>
    </citation>
    <scope>NUCLEOTIDE SEQUENCE [LARGE SCALE GENOMIC DNA]</scope>
    <source>
        <strain evidence="4 5">L5</strain>
    </source>
</reference>
<dbReference type="Pfam" id="PF01965">
    <property type="entry name" value="DJ-1_PfpI"/>
    <property type="match status" value="1"/>
</dbReference>
<dbReference type="AlphaFoldDB" id="A0A7V7G3A5"/>
<dbReference type="InterPro" id="IPR052158">
    <property type="entry name" value="INH-QAR"/>
</dbReference>
<keyword evidence="1" id="KW-0805">Transcription regulation</keyword>
<dbReference type="GO" id="GO:0043565">
    <property type="term" value="F:sequence-specific DNA binding"/>
    <property type="evidence" value="ECO:0007669"/>
    <property type="project" value="InterPro"/>
</dbReference>
<evidence type="ECO:0000259" key="3">
    <source>
        <dbReference type="PROSITE" id="PS01124"/>
    </source>
</evidence>
<evidence type="ECO:0000256" key="2">
    <source>
        <dbReference type="ARBA" id="ARBA00023163"/>
    </source>
</evidence>
<dbReference type="SMART" id="SM00342">
    <property type="entry name" value="HTH_ARAC"/>
    <property type="match status" value="1"/>
</dbReference>
<keyword evidence="2" id="KW-0804">Transcription</keyword>
<dbReference type="PROSITE" id="PS01124">
    <property type="entry name" value="HTH_ARAC_FAMILY_2"/>
    <property type="match status" value="1"/>
</dbReference>
<dbReference type="Gene3D" id="3.40.50.880">
    <property type="match status" value="1"/>
</dbReference>
<gene>
    <name evidence="4" type="ORF">F0A17_05445</name>
</gene>
<dbReference type="Gene3D" id="1.10.10.60">
    <property type="entry name" value="Homeodomain-like"/>
    <property type="match status" value="1"/>
</dbReference>
<dbReference type="InterPro" id="IPR002818">
    <property type="entry name" value="DJ-1/PfpI"/>
</dbReference>
<dbReference type="EMBL" id="VTPY01000002">
    <property type="protein sequence ID" value="KAA0013793.1"/>
    <property type="molecule type" value="Genomic_DNA"/>
</dbReference>
<sequence length="341" mass="37265">MQFAIAVPKGALAASVGATLDVLTVASRCACAQGKPPLTWGVFSTQRQVALSAGMTLPALPLEEVRNFSNAILVIPGIGLDHPALNAEADIVDRFRDSNIWQRLLLADAHVFAKLARAHHDAGGAVAASCSGVLLLAQAGILDSRTVTTHWRLGGFFQKHFPKVKVDTRQMLIDDKNVISAGAAMAQMDLMLYLIRKQVGRNIADMAMKYFLIDCRPTQARYRVWDHLRSGEDDVTSRFETLIETSLPDVPTIAEAAKILNLTHRTLARRIVKATGSSPQVLINTVRMRHAHRLLATGSLTLDEIAYRVGYANVSSLWKLTLKMEQTTPASLKRKVSVPGE</sequence>
<keyword evidence="5" id="KW-1185">Reference proteome</keyword>
<protein>
    <submittedName>
        <fullName evidence="4">Helix-turn-helix domain-containing protein</fullName>
    </submittedName>
</protein>
<evidence type="ECO:0000313" key="5">
    <source>
        <dbReference type="Proteomes" id="UP000486760"/>
    </source>
</evidence>
<dbReference type="InterPro" id="IPR018060">
    <property type="entry name" value="HTH_AraC"/>
</dbReference>
<dbReference type="Proteomes" id="UP000486760">
    <property type="component" value="Unassembled WGS sequence"/>
</dbReference>
<evidence type="ECO:0000256" key="1">
    <source>
        <dbReference type="ARBA" id="ARBA00023015"/>
    </source>
</evidence>
<dbReference type="PANTHER" id="PTHR43130">
    <property type="entry name" value="ARAC-FAMILY TRANSCRIPTIONAL REGULATOR"/>
    <property type="match status" value="1"/>
</dbReference>
<dbReference type="RefSeq" id="WP_149327331.1">
    <property type="nucleotide sequence ID" value="NZ_VTPY01000002.1"/>
</dbReference>
<organism evidence="4 5">
    <name type="scientific">Billgrantia pellis</name>
    <dbReference type="NCBI Taxonomy" id="2606936"/>
    <lineage>
        <taxon>Bacteria</taxon>
        <taxon>Pseudomonadati</taxon>
        <taxon>Pseudomonadota</taxon>
        <taxon>Gammaproteobacteria</taxon>
        <taxon>Oceanospirillales</taxon>
        <taxon>Halomonadaceae</taxon>
        <taxon>Billgrantia</taxon>
    </lineage>
</organism>
<dbReference type="GO" id="GO:0003700">
    <property type="term" value="F:DNA-binding transcription factor activity"/>
    <property type="evidence" value="ECO:0007669"/>
    <property type="project" value="InterPro"/>
</dbReference>
<accession>A0A7V7G3A5</accession>
<dbReference type="InterPro" id="IPR009057">
    <property type="entry name" value="Homeodomain-like_sf"/>
</dbReference>
<dbReference type="SUPFAM" id="SSF46689">
    <property type="entry name" value="Homeodomain-like"/>
    <property type="match status" value="1"/>
</dbReference>
<feature type="domain" description="HTH araC/xylS-type" evidence="3">
    <location>
        <begin position="237"/>
        <end position="335"/>
    </location>
</feature>
<comment type="caution">
    <text evidence="4">The sequence shown here is derived from an EMBL/GenBank/DDBJ whole genome shotgun (WGS) entry which is preliminary data.</text>
</comment>
<dbReference type="PANTHER" id="PTHR43130:SF11">
    <property type="entry name" value="TRANSCRIPTIONAL REGULATORY PROTEIN"/>
    <property type="match status" value="1"/>
</dbReference>
<dbReference type="Pfam" id="PF12833">
    <property type="entry name" value="HTH_18"/>
    <property type="match status" value="1"/>
</dbReference>
<dbReference type="SUPFAM" id="SSF52317">
    <property type="entry name" value="Class I glutamine amidotransferase-like"/>
    <property type="match status" value="1"/>
</dbReference>
<evidence type="ECO:0000313" key="4">
    <source>
        <dbReference type="EMBL" id="KAA0013793.1"/>
    </source>
</evidence>
<proteinExistence type="predicted"/>
<name>A0A7V7G3A5_9GAMM</name>
<dbReference type="InterPro" id="IPR029062">
    <property type="entry name" value="Class_I_gatase-like"/>
</dbReference>